<evidence type="ECO:0000256" key="1">
    <source>
        <dbReference type="SAM" id="MobiDB-lite"/>
    </source>
</evidence>
<name>A0A895YEH8_9ACTN</name>
<dbReference type="Proteomes" id="UP000662857">
    <property type="component" value="Chromosome"/>
</dbReference>
<protein>
    <submittedName>
        <fullName evidence="2">Uncharacterized protein</fullName>
    </submittedName>
</protein>
<evidence type="ECO:0000313" key="2">
    <source>
        <dbReference type="EMBL" id="QSB14552.1"/>
    </source>
</evidence>
<feature type="region of interest" description="Disordered" evidence="1">
    <location>
        <begin position="1"/>
        <end position="24"/>
    </location>
</feature>
<dbReference type="KEGG" id="nhy:JQS43_24270"/>
<dbReference type="EMBL" id="CP070499">
    <property type="protein sequence ID" value="QSB14552.1"/>
    <property type="molecule type" value="Genomic_DNA"/>
</dbReference>
<dbReference type="AlphaFoldDB" id="A0A895YEH8"/>
<gene>
    <name evidence="2" type="ORF">JQS43_24270</name>
</gene>
<dbReference type="RefSeq" id="WP_239676693.1">
    <property type="nucleotide sequence ID" value="NZ_CP070499.1"/>
</dbReference>
<organism evidence="2 3">
    <name type="scientific">Natronosporangium hydrolyticum</name>
    <dbReference type="NCBI Taxonomy" id="2811111"/>
    <lineage>
        <taxon>Bacteria</taxon>
        <taxon>Bacillati</taxon>
        <taxon>Actinomycetota</taxon>
        <taxon>Actinomycetes</taxon>
        <taxon>Micromonosporales</taxon>
        <taxon>Micromonosporaceae</taxon>
        <taxon>Natronosporangium</taxon>
    </lineage>
</organism>
<accession>A0A895YEH8</accession>
<evidence type="ECO:0000313" key="3">
    <source>
        <dbReference type="Proteomes" id="UP000662857"/>
    </source>
</evidence>
<proteinExistence type="predicted"/>
<reference evidence="2" key="1">
    <citation type="submission" date="2021-02" db="EMBL/GenBank/DDBJ databases">
        <title>Natrosporangium hydrolyticum gen. nov., sp. nov, a haloalkaliphilic actinobacterium from a soda solonchak soil.</title>
        <authorList>
            <person name="Sorokin D.Y."/>
            <person name="Khijniak T.V."/>
            <person name="Zakharycheva A.P."/>
            <person name="Boueva O.V."/>
            <person name="Ariskina E.V."/>
            <person name="Hahnke R.L."/>
            <person name="Bunk B."/>
            <person name="Sproer C."/>
            <person name="Schumann P."/>
            <person name="Evtushenko L.I."/>
            <person name="Kublanov I.V."/>
        </authorList>
    </citation>
    <scope>NUCLEOTIDE SEQUENCE</scope>
    <source>
        <strain evidence="2">DSM 106523</strain>
    </source>
</reference>
<sequence>MSSCQHTVAGNGRRRQGAQTAPTCRPIMSVLTDTPGMSVNTLMNAAPGD</sequence>
<keyword evidence="3" id="KW-1185">Reference proteome</keyword>